<evidence type="ECO:0000313" key="2">
    <source>
        <dbReference type="Proteomes" id="UP001210678"/>
    </source>
</evidence>
<dbReference type="Proteomes" id="UP001210678">
    <property type="component" value="Unassembled WGS sequence"/>
</dbReference>
<gene>
    <name evidence="1" type="ORF">PGX00_10125</name>
</gene>
<reference evidence="1 2" key="1">
    <citation type="submission" date="2023-01" db="EMBL/GenBank/DDBJ databases">
        <title>Vibrio sp. KJ40-1 sp.nov, isolated from marine algae.</title>
        <authorList>
            <person name="Butt M."/>
            <person name="Kim J.M.J."/>
            <person name="Jeon C.O.C."/>
        </authorList>
    </citation>
    <scope>NUCLEOTIDE SEQUENCE [LARGE SCALE GENOMIC DNA]</scope>
    <source>
        <strain evidence="1 2">KJ40-1</strain>
    </source>
</reference>
<evidence type="ECO:0000313" key="1">
    <source>
        <dbReference type="EMBL" id="MDB1123980.1"/>
    </source>
</evidence>
<name>A0ABT4YR02_9VIBR</name>
<comment type="caution">
    <text evidence="1">The sequence shown here is derived from an EMBL/GenBank/DDBJ whole genome shotgun (WGS) entry which is preliminary data.</text>
</comment>
<keyword evidence="2" id="KW-1185">Reference proteome</keyword>
<organism evidence="1 2">
    <name type="scientific">Vibrio algarum</name>
    <dbReference type="NCBI Taxonomy" id="3020714"/>
    <lineage>
        <taxon>Bacteria</taxon>
        <taxon>Pseudomonadati</taxon>
        <taxon>Pseudomonadota</taxon>
        <taxon>Gammaproteobacteria</taxon>
        <taxon>Vibrionales</taxon>
        <taxon>Vibrionaceae</taxon>
        <taxon>Vibrio</taxon>
    </lineage>
</organism>
<protein>
    <submittedName>
        <fullName evidence="1">Uncharacterized protein</fullName>
    </submittedName>
</protein>
<accession>A0ABT4YR02</accession>
<dbReference type="RefSeq" id="WP_272135817.1">
    <property type="nucleotide sequence ID" value="NZ_JAQLOI010000001.1"/>
</dbReference>
<sequence length="99" mass="11348">MASDINTVKEDFIESHHKREIPFTWYPNSNEFNIDQDTLHKSLMTGVGTDNDMSSIEKFVGLFSTEDKKRIVEMLKKVLIGENPLQSKYVLSPIITMLA</sequence>
<proteinExistence type="predicted"/>
<dbReference type="EMBL" id="JAQLOI010000001">
    <property type="protein sequence ID" value="MDB1123980.1"/>
    <property type="molecule type" value="Genomic_DNA"/>
</dbReference>